<feature type="non-terminal residue" evidence="2">
    <location>
        <position position="156"/>
    </location>
</feature>
<accession>A0AAV9SEL5</accession>
<dbReference type="EMBL" id="JAHHUM010000434">
    <property type="protein sequence ID" value="KAK5619853.1"/>
    <property type="molecule type" value="Genomic_DNA"/>
</dbReference>
<keyword evidence="3" id="KW-1185">Reference proteome</keyword>
<name>A0AAV9SEL5_9TELE</name>
<feature type="compositionally biased region" description="Acidic residues" evidence="1">
    <location>
        <begin position="1"/>
        <end position="48"/>
    </location>
</feature>
<gene>
    <name evidence="2" type="ORF">CRENBAI_006183</name>
</gene>
<feature type="region of interest" description="Disordered" evidence="1">
    <location>
        <begin position="1"/>
        <end position="156"/>
    </location>
</feature>
<evidence type="ECO:0000256" key="1">
    <source>
        <dbReference type="SAM" id="MobiDB-lite"/>
    </source>
</evidence>
<comment type="caution">
    <text evidence="2">The sequence shown here is derived from an EMBL/GenBank/DDBJ whole genome shotgun (WGS) entry which is preliminary data.</text>
</comment>
<sequence length="156" mass="16791">MSDEAISDSDLEASIDSEEESMDNEEEEDDEDLEEDEEENDGDDEDDGLERPASAQSQIDGTGDSRDSNSTTSGEASSEPPSQPSSRPSSRPASRSQPPTSAGNSKSSRRRGQWGAGPLKQTQQEEGGETGGKGWKGAEGKTFLHQPPKSRRTFKI</sequence>
<feature type="compositionally biased region" description="Low complexity" evidence="1">
    <location>
        <begin position="75"/>
        <end position="99"/>
    </location>
</feature>
<protein>
    <submittedName>
        <fullName evidence="2">Uncharacterized protein</fullName>
    </submittedName>
</protein>
<reference evidence="2 3" key="1">
    <citation type="submission" date="2021-06" db="EMBL/GenBank/DDBJ databases">
        <authorList>
            <person name="Palmer J.M."/>
        </authorList>
    </citation>
    <scope>NUCLEOTIDE SEQUENCE [LARGE SCALE GENOMIC DNA]</scope>
    <source>
        <strain evidence="2 3">MEX-2019</strain>
        <tissue evidence="2">Muscle</tissue>
    </source>
</reference>
<dbReference type="Proteomes" id="UP001311232">
    <property type="component" value="Unassembled WGS sequence"/>
</dbReference>
<dbReference type="AlphaFoldDB" id="A0AAV9SEL5"/>
<organism evidence="2 3">
    <name type="scientific">Crenichthys baileyi</name>
    <name type="common">White River springfish</name>
    <dbReference type="NCBI Taxonomy" id="28760"/>
    <lineage>
        <taxon>Eukaryota</taxon>
        <taxon>Metazoa</taxon>
        <taxon>Chordata</taxon>
        <taxon>Craniata</taxon>
        <taxon>Vertebrata</taxon>
        <taxon>Euteleostomi</taxon>
        <taxon>Actinopterygii</taxon>
        <taxon>Neopterygii</taxon>
        <taxon>Teleostei</taxon>
        <taxon>Neoteleostei</taxon>
        <taxon>Acanthomorphata</taxon>
        <taxon>Ovalentaria</taxon>
        <taxon>Atherinomorphae</taxon>
        <taxon>Cyprinodontiformes</taxon>
        <taxon>Goodeidae</taxon>
        <taxon>Crenichthys</taxon>
    </lineage>
</organism>
<evidence type="ECO:0000313" key="3">
    <source>
        <dbReference type="Proteomes" id="UP001311232"/>
    </source>
</evidence>
<evidence type="ECO:0000313" key="2">
    <source>
        <dbReference type="EMBL" id="KAK5619853.1"/>
    </source>
</evidence>
<proteinExistence type="predicted"/>